<name>A0A192D8Z2_9SPHN</name>
<gene>
    <name evidence="1" type="ORF">A9D12_08960</name>
</gene>
<accession>A0A192D8Z2</accession>
<sequence length="232" mass="25181">MNLPARGADGRRITVNSNLSDDQLVWNLRSAWNVAALNCLAPEYQPILDSYRAFLTKNVKGLKAVNDRIEKSYTSRYRVRRDAIVARDGYTTQVYNFFAEPAARAGFCRAALDMANRAIITPPTDPLAFAKDNFSGLMVPFETFFDEYEAYQQASAQWDAKWGTLYGASQPGWVAVQQHRAGIAVAPSQPAAQTVIDPETGAAVPVIPVTEGVTSQPVVQPIAPATGGASGK</sequence>
<dbReference type="KEGG" id="pns:A9D12_08960"/>
<protein>
    <submittedName>
        <fullName evidence="1">Uncharacterized protein</fullName>
    </submittedName>
</protein>
<keyword evidence="2" id="KW-1185">Reference proteome</keyword>
<dbReference type="Proteomes" id="UP000078263">
    <property type="component" value="Chromosome"/>
</dbReference>
<evidence type="ECO:0000313" key="2">
    <source>
        <dbReference type="Proteomes" id="UP000078263"/>
    </source>
</evidence>
<dbReference type="AlphaFoldDB" id="A0A192D8Z2"/>
<dbReference type="EMBL" id="CP016033">
    <property type="protein sequence ID" value="ANK14234.1"/>
    <property type="molecule type" value="Genomic_DNA"/>
</dbReference>
<organism evidence="1 2">
    <name type="scientific">Erythrobacter neustonensis</name>
    <dbReference type="NCBI Taxonomy" id="1112"/>
    <lineage>
        <taxon>Bacteria</taxon>
        <taxon>Pseudomonadati</taxon>
        <taxon>Pseudomonadota</taxon>
        <taxon>Alphaproteobacteria</taxon>
        <taxon>Sphingomonadales</taxon>
        <taxon>Erythrobacteraceae</taxon>
        <taxon>Erythrobacter/Porphyrobacter group</taxon>
        <taxon>Erythrobacter</taxon>
    </lineage>
</organism>
<evidence type="ECO:0000313" key="1">
    <source>
        <dbReference type="EMBL" id="ANK14234.1"/>
    </source>
</evidence>
<dbReference type="OrthoDB" id="7432148at2"/>
<reference evidence="1 2" key="1">
    <citation type="submission" date="2016-05" db="EMBL/GenBank/DDBJ databases">
        <title>Compelete Genome Sequence of Bacteriochlorophyll-Synthesizing Bacterium Porphyrobacter neustonensis DSM 9434.</title>
        <authorList>
            <person name="Shi X.-L."/>
            <person name="Wu Y.-H."/>
            <person name="Cheng H."/>
            <person name="Xu L."/>
            <person name="Zhang X.-Q."/>
            <person name="Wang C.-S."/>
            <person name="Xu X.-W."/>
        </authorList>
    </citation>
    <scope>NUCLEOTIDE SEQUENCE [LARGE SCALE GENOMIC DNA]</scope>
    <source>
        <strain evidence="1 2">DSM 9434</strain>
    </source>
</reference>
<proteinExistence type="predicted"/>